<accession>A0A9W8UXA0</accession>
<dbReference type="EMBL" id="JAOQAV010000026">
    <property type="protein sequence ID" value="KAJ4184624.1"/>
    <property type="molecule type" value="Genomic_DNA"/>
</dbReference>
<comment type="caution">
    <text evidence="1">The sequence shown here is derived from an EMBL/GenBank/DDBJ whole genome shotgun (WGS) entry which is preliminary data.</text>
</comment>
<sequence>MEEVAKNNAQMKDYVFTLPAPIASTAFTACELRGIGSQSNALGASMIRTEDVFPHVSKSIDVFKREHTGIVTWGCVL</sequence>
<proteinExistence type="predicted"/>
<evidence type="ECO:0000313" key="1">
    <source>
        <dbReference type="EMBL" id="KAJ4184624.1"/>
    </source>
</evidence>
<dbReference type="AlphaFoldDB" id="A0A9W8UXA0"/>
<protein>
    <submittedName>
        <fullName evidence="1">Uncharacterized protein</fullName>
    </submittedName>
</protein>
<reference evidence="1" key="1">
    <citation type="submission" date="2022-09" db="EMBL/GenBank/DDBJ databases">
        <title>Fusarium specimens isolated from Avocado Roots.</title>
        <authorList>
            <person name="Stajich J."/>
            <person name="Roper C."/>
            <person name="Heimlech-Rivalta G."/>
        </authorList>
    </citation>
    <scope>NUCLEOTIDE SEQUENCE</scope>
    <source>
        <strain evidence="1">A02</strain>
    </source>
</reference>
<organism evidence="1 2">
    <name type="scientific">Fusarium falciforme</name>
    <dbReference type="NCBI Taxonomy" id="195108"/>
    <lineage>
        <taxon>Eukaryota</taxon>
        <taxon>Fungi</taxon>
        <taxon>Dikarya</taxon>
        <taxon>Ascomycota</taxon>
        <taxon>Pezizomycotina</taxon>
        <taxon>Sordariomycetes</taxon>
        <taxon>Hypocreomycetidae</taxon>
        <taxon>Hypocreales</taxon>
        <taxon>Nectriaceae</taxon>
        <taxon>Fusarium</taxon>
        <taxon>Fusarium solani species complex</taxon>
    </lineage>
</organism>
<dbReference type="OrthoDB" id="5102363at2759"/>
<name>A0A9W8UXA0_9HYPO</name>
<dbReference type="PROSITE" id="PS51257">
    <property type="entry name" value="PROKAR_LIPOPROTEIN"/>
    <property type="match status" value="1"/>
</dbReference>
<gene>
    <name evidence="1" type="ORF">NW755_009077</name>
</gene>
<dbReference type="Proteomes" id="UP001152087">
    <property type="component" value="Unassembled WGS sequence"/>
</dbReference>
<keyword evidence="2" id="KW-1185">Reference proteome</keyword>
<evidence type="ECO:0000313" key="2">
    <source>
        <dbReference type="Proteomes" id="UP001152087"/>
    </source>
</evidence>